<name>A0A366JIB8_CYTFI</name>
<sequence>MDNKFEKKFKVTLLVLLAIIAFSLVYIGYCLTTGLSRVSTKLFELSGVISSLLGG</sequence>
<evidence type="ECO:0000313" key="2">
    <source>
        <dbReference type="EMBL" id="RBP86065.1"/>
    </source>
</evidence>
<proteinExistence type="predicted"/>
<keyword evidence="1" id="KW-1133">Transmembrane helix</keyword>
<dbReference type="Proteomes" id="UP000252731">
    <property type="component" value="Unassembled WGS sequence"/>
</dbReference>
<evidence type="ECO:0000256" key="1">
    <source>
        <dbReference type="SAM" id="Phobius"/>
    </source>
</evidence>
<keyword evidence="3" id="KW-1185">Reference proteome</keyword>
<organism evidence="2 3">
    <name type="scientific">Cytobacillus firmus</name>
    <name type="common">Bacillus firmus</name>
    <dbReference type="NCBI Taxonomy" id="1399"/>
    <lineage>
        <taxon>Bacteria</taxon>
        <taxon>Bacillati</taxon>
        <taxon>Bacillota</taxon>
        <taxon>Bacilli</taxon>
        <taxon>Bacillales</taxon>
        <taxon>Bacillaceae</taxon>
        <taxon>Cytobacillus</taxon>
    </lineage>
</organism>
<accession>A0A366JIB8</accession>
<gene>
    <name evidence="2" type="ORF">DFO70_13413</name>
</gene>
<dbReference type="AlphaFoldDB" id="A0A366JIB8"/>
<reference evidence="2 3" key="1">
    <citation type="submission" date="2018-06" db="EMBL/GenBank/DDBJ databases">
        <title>Freshwater and sediment microbial communities from various areas in North America, analyzing microbe dynamics in response to fracking.</title>
        <authorList>
            <person name="Lamendella R."/>
        </authorList>
    </citation>
    <scope>NUCLEOTIDE SEQUENCE [LARGE SCALE GENOMIC DNA]</scope>
    <source>
        <strain evidence="2 3">14_TX</strain>
    </source>
</reference>
<keyword evidence="1" id="KW-0812">Transmembrane</keyword>
<evidence type="ECO:0000313" key="3">
    <source>
        <dbReference type="Proteomes" id="UP000252731"/>
    </source>
</evidence>
<protein>
    <submittedName>
        <fullName evidence="2">Uncharacterized protein</fullName>
    </submittedName>
</protein>
<keyword evidence="1" id="KW-0472">Membrane</keyword>
<dbReference type="EMBL" id="QNSF01000034">
    <property type="protein sequence ID" value="RBP86065.1"/>
    <property type="molecule type" value="Genomic_DNA"/>
</dbReference>
<comment type="caution">
    <text evidence="2">The sequence shown here is derived from an EMBL/GenBank/DDBJ whole genome shotgun (WGS) entry which is preliminary data.</text>
</comment>
<feature type="transmembrane region" description="Helical" evidence="1">
    <location>
        <begin position="12"/>
        <end position="35"/>
    </location>
</feature>